<protein>
    <recommendedName>
        <fullName evidence="3">C-type lectin domain-containing protein</fullName>
    </recommendedName>
</protein>
<evidence type="ECO:0000256" key="2">
    <source>
        <dbReference type="SAM" id="SignalP"/>
    </source>
</evidence>
<dbReference type="PROSITE" id="PS50041">
    <property type="entry name" value="C_TYPE_LECTIN_2"/>
    <property type="match status" value="1"/>
</dbReference>
<evidence type="ECO:0000313" key="4">
    <source>
        <dbReference type="EnsemblMetazoa" id="XP_038070421.1"/>
    </source>
</evidence>
<dbReference type="InterPro" id="IPR018378">
    <property type="entry name" value="C-type_lectin_CS"/>
</dbReference>
<dbReference type="OrthoDB" id="418245at2759"/>
<dbReference type="Gene3D" id="3.10.100.10">
    <property type="entry name" value="Mannose-Binding Protein A, subunit A"/>
    <property type="match status" value="1"/>
</dbReference>
<dbReference type="RefSeq" id="XP_038070421.1">
    <property type="nucleotide sequence ID" value="XM_038214493.1"/>
</dbReference>
<dbReference type="PANTHER" id="PTHR22803">
    <property type="entry name" value="MANNOSE, PHOSPHOLIPASE, LECTIN RECEPTOR RELATED"/>
    <property type="match status" value="1"/>
</dbReference>
<keyword evidence="2" id="KW-0732">Signal</keyword>
<sequence>MFFTNLKMALLIFHLLVSSSTASAQYCSADISSHTKTMCPTGWASYNNASCYLYVATTLSHSEAEAHCQSYSKPGAPVHLASIGSKEENTFIRDANPLPMVAFDSQWIGYVQDQQTGQFVWTDGSRGKYDNWFIRQPSQGPEEHCISMFSLSGTWNDDDCDKAFKFICKMHLRVSHLHI</sequence>
<dbReference type="AlphaFoldDB" id="A0A914B4L0"/>
<dbReference type="InterPro" id="IPR001304">
    <property type="entry name" value="C-type_lectin-like"/>
</dbReference>
<name>A0A914B4L0_PATMI</name>
<dbReference type="SUPFAM" id="SSF56436">
    <property type="entry name" value="C-type lectin-like"/>
    <property type="match status" value="1"/>
</dbReference>
<dbReference type="PROSITE" id="PS00615">
    <property type="entry name" value="C_TYPE_LECTIN_1"/>
    <property type="match status" value="1"/>
</dbReference>
<evidence type="ECO:0000259" key="3">
    <source>
        <dbReference type="PROSITE" id="PS50041"/>
    </source>
</evidence>
<organism evidence="4 5">
    <name type="scientific">Patiria miniata</name>
    <name type="common">Bat star</name>
    <name type="synonym">Asterina miniata</name>
    <dbReference type="NCBI Taxonomy" id="46514"/>
    <lineage>
        <taxon>Eukaryota</taxon>
        <taxon>Metazoa</taxon>
        <taxon>Echinodermata</taxon>
        <taxon>Eleutherozoa</taxon>
        <taxon>Asterozoa</taxon>
        <taxon>Asteroidea</taxon>
        <taxon>Valvatacea</taxon>
        <taxon>Valvatida</taxon>
        <taxon>Asterinidae</taxon>
        <taxon>Patiria</taxon>
    </lineage>
</organism>
<dbReference type="GeneID" id="119739515"/>
<dbReference type="InterPro" id="IPR050111">
    <property type="entry name" value="C-type_lectin/snaclec_domain"/>
</dbReference>
<dbReference type="Pfam" id="PF00059">
    <property type="entry name" value="Lectin_C"/>
    <property type="match status" value="1"/>
</dbReference>
<dbReference type="InterPro" id="IPR016187">
    <property type="entry name" value="CTDL_fold"/>
</dbReference>
<dbReference type="InterPro" id="IPR016186">
    <property type="entry name" value="C-type_lectin-like/link_sf"/>
</dbReference>
<keyword evidence="5" id="KW-1185">Reference proteome</keyword>
<dbReference type="Proteomes" id="UP000887568">
    <property type="component" value="Unplaced"/>
</dbReference>
<feature type="domain" description="C-type lectin" evidence="3">
    <location>
        <begin position="47"/>
        <end position="169"/>
    </location>
</feature>
<evidence type="ECO:0000256" key="1">
    <source>
        <dbReference type="ARBA" id="ARBA00023157"/>
    </source>
</evidence>
<evidence type="ECO:0000313" key="5">
    <source>
        <dbReference type="Proteomes" id="UP000887568"/>
    </source>
</evidence>
<feature type="signal peptide" evidence="2">
    <location>
        <begin position="1"/>
        <end position="24"/>
    </location>
</feature>
<proteinExistence type="predicted"/>
<dbReference type="EnsemblMetazoa" id="XM_038214493.1">
    <property type="protein sequence ID" value="XP_038070421.1"/>
    <property type="gene ID" value="LOC119739515"/>
</dbReference>
<reference evidence="4" key="1">
    <citation type="submission" date="2022-11" db="UniProtKB">
        <authorList>
            <consortium name="EnsemblMetazoa"/>
        </authorList>
    </citation>
    <scope>IDENTIFICATION</scope>
</reference>
<feature type="chain" id="PRO_5037550137" description="C-type lectin domain-containing protein" evidence="2">
    <location>
        <begin position="25"/>
        <end position="179"/>
    </location>
</feature>
<dbReference type="SMART" id="SM00034">
    <property type="entry name" value="CLECT"/>
    <property type="match status" value="1"/>
</dbReference>
<dbReference type="OMA" id="CKIATRF"/>
<keyword evidence="1" id="KW-1015">Disulfide bond</keyword>
<accession>A0A914B4L0</accession>